<feature type="binding site" evidence="13">
    <location>
        <position position="137"/>
    </location>
    <ligand>
        <name>ATP</name>
        <dbReference type="ChEBI" id="CHEBI:30616"/>
    </ligand>
</feature>
<keyword evidence="10 13" id="KW-0460">Magnesium</keyword>
<dbReference type="InterPro" id="IPR050124">
    <property type="entry name" value="tRNA_CCA-adding_enzyme"/>
</dbReference>
<dbReference type="NCBIfam" id="NF008137">
    <property type="entry name" value="PRK10885.1"/>
    <property type="match status" value="1"/>
</dbReference>
<dbReference type="InterPro" id="IPR003607">
    <property type="entry name" value="HD/PDEase_dom"/>
</dbReference>
<comment type="function">
    <text evidence="13">Catalyzes the addition and repair of the essential 3'-terminal CCA sequence in tRNAs without using a nucleic acid template. Adds these three nucleotides in the order of C, C, and A to the tRNA nucleotide-73, using CTP and ATP as substrates and producing inorganic pyrophosphate. tRNA 3'-terminal CCA addition is required both for tRNA processing and repair. Also involved in tRNA surveillance by mediating tandem CCA addition to generate a CCACCA at the 3' terminus of unstable tRNAs. While stable tRNAs receive only 3'-terminal CCA, unstable tRNAs are marked with CCACCA and rapidly degraded.</text>
</comment>
<evidence type="ECO:0000259" key="14">
    <source>
        <dbReference type="PROSITE" id="PS51831"/>
    </source>
</evidence>
<organism evidence="15 16">
    <name type="scientific">Edwardsiella anguillarum ET080813</name>
    <dbReference type="NCBI Taxonomy" id="667120"/>
    <lineage>
        <taxon>Bacteria</taxon>
        <taxon>Pseudomonadati</taxon>
        <taxon>Pseudomonadota</taxon>
        <taxon>Gammaproteobacteria</taxon>
        <taxon>Enterobacterales</taxon>
        <taxon>Hafniaceae</taxon>
        <taxon>Edwardsiella</taxon>
    </lineage>
</organism>
<evidence type="ECO:0000256" key="8">
    <source>
        <dbReference type="ARBA" id="ARBA00022801"/>
    </source>
</evidence>
<evidence type="ECO:0000256" key="7">
    <source>
        <dbReference type="ARBA" id="ARBA00022800"/>
    </source>
</evidence>
<dbReference type="SUPFAM" id="SSF81301">
    <property type="entry name" value="Nucleotidyltransferase"/>
    <property type="match status" value="1"/>
</dbReference>
<sequence length="414" mass="46460">MKTYLVGGAVRDKYLQLPTQDRDWVVVGATPQALLAQGYQQVGKDFPVFLHPRSKEEYALARTERKAGQGYTGFSTYFAPDVTLEQDLLRRDLTINAMAEDDEGQLIDPYGGLQDLQQRQLRHVSEAFVEDPLRVLRVARFAARFAPLGFEVAAPTLALMQRMSQRGELAHLTPERVWLETEKALSGPAPQVYFQVLRDCGALAVLFPEIDRLFGVPAPAKWHPEIDTGIHTLLTLAMASHLSDDVAVRFAALTHDVGKGLTNPNFWPHHHGHGPAGVRLVREMCLRLRTPNPVRDLALLVAEYHDLIHTVERLRPATLLKLLDTIDVWRRPQRLQQMILCSEADARGRTGLEAQPYPQADYLCAAYHRVAQVAVREVIADGFQGAAIREELQTRRLQVLKSWKAAQEAALNAE</sequence>
<keyword evidence="12 13" id="KW-0511">Multifunctional enzyme</keyword>
<dbReference type="InterPro" id="IPR012006">
    <property type="entry name" value="CCA_bact"/>
</dbReference>
<dbReference type="InterPro" id="IPR002646">
    <property type="entry name" value="PolA_pol_head_dom"/>
</dbReference>
<keyword evidence="5 13" id="KW-0479">Metal-binding</keyword>
<comment type="miscellaneous">
    <text evidence="13">A single active site specifically recognizes both ATP and CTP and is responsible for their addition.</text>
</comment>
<name>A0A076LJD0_9GAMM</name>
<dbReference type="GO" id="GO:0004810">
    <property type="term" value="F:CCA tRNA nucleotidyltransferase activity"/>
    <property type="evidence" value="ECO:0007669"/>
    <property type="project" value="UniProtKB-UniRule"/>
</dbReference>
<feature type="binding site" evidence="13">
    <location>
        <position position="11"/>
    </location>
    <ligand>
        <name>ATP</name>
        <dbReference type="ChEBI" id="CHEBI:30616"/>
    </ligand>
</feature>
<keyword evidence="1 13" id="KW-0533">Nickel</keyword>
<evidence type="ECO:0000256" key="2">
    <source>
        <dbReference type="ARBA" id="ARBA00022679"/>
    </source>
</evidence>
<evidence type="ECO:0000256" key="9">
    <source>
        <dbReference type="ARBA" id="ARBA00022840"/>
    </source>
</evidence>
<evidence type="ECO:0000256" key="5">
    <source>
        <dbReference type="ARBA" id="ARBA00022723"/>
    </source>
</evidence>
<dbReference type="KEGG" id="ete:ETEE_2221"/>
<dbReference type="PROSITE" id="PS51831">
    <property type="entry name" value="HD"/>
    <property type="match status" value="1"/>
</dbReference>
<keyword evidence="6 13" id="KW-0547">Nucleotide-binding</keyword>
<evidence type="ECO:0000313" key="15">
    <source>
        <dbReference type="EMBL" id="AIJ08665.1"/>
    </source>
</evidence>
<dbReference type="Pfam" id="PF01966">
    <property type="entry name" value="HD"/>
    <property type="match status" value="1"/>
</dbReference>
<feature type="binding site" evidence="13">
    <location>
        <position position="91"/>
    </location>
    <ligand>
        <name>ATP</name>
        <dbReference type="ChEBI" id="CHEBI:30616"/>
    </ligand>
</feature>
<reference evidence="15 16" key="1">
    <citation type="journal article" date="2012" name="PLoS ONE">
        <title>Edwardsiella comparative phylogenomics reveal the new intra/inter-species taxonomic relationships, virulence evolution and niche adaptation mechanisms.</title>
        <authorList>
            <person name="Yang M."/>
            <person name="Lv Y."/>
            <person name="Xiao J."/>
            <person name="Wu H."/>
            <person name="Zheng H."/>
            <person name="Liu Q."/>
            <person name="Zhang Y."/>
            <person name="Wang Q."/>
        </authorList>
    </citation>
    <scope>NUCLEOTIDE SEQUENCE [LARGE SCALE GENOMIC DNA]</scope>
    <source>
        <strain evidence="16">080813</strain>
    </source>
</reference>
<dbReference type="SUPFAM" id="SSF81891">
    <property type="entry name" value="Poly A polymerase C-terminal region-like"/>
    <property type="match status" value="1"/>
</dbReference>
<dbReference type="AlphaFoldDB" id="A0A076LJD0"/>
<dbReference type="EMBL" id="CP006664">
    <property type="protein sequence ID" value="AIJ08665.1"/>
    <property type="molecule type" value="Genomic_DNA"/>
</dbReference>
<gene>
    <name evidence="13 15" type="primary">cca</name>
    <name evidence="15" type="ORF">ETEE_2221</name>
</gene>
<proteinExistence type="inferred from homology"/>
<comment type="cofactor">
    <cofactor evidence="13">
        <name>Mg(2+)</name>
        <dbReference type="ChEBI" id="CHEBI:18420"/>
    </cofactor>
    <text evidence="13">Magnesium is required for nucleotidyltransferase activity.</text>
</comment>
<comment type="catalytic activity">
    <reaction evidence="13">
        <text>a tRNA precursor + 2 CTP + ATP = a tRNA with a 3' CCA end + 3 diphosphate</text>
        <dbReference type="Rhea" id="RHEA:14433"/>
        <dbReference type="Rhea" id="RHEA-COMP:10465"/>
        <dbReference type="Rhea" id="RHEA-COMP:10468"/>
        <dbReference type="ChEBI" id="CHEBI:30616"/>
        <dbReference type="ChEBI" id="CHEBI:33019"/>
        <dbReference type="ChEBI" id="CHEBI:37563"/>
        <dbReference type="ChEBI" id="CHEBI:74896"/>
        <dbReference type="ChEBI" id="CHEBI:83071"/>
        <dbReference type="EC" id="2.7.7.72"/>
    </reaction>
</comment>
<keyword evidence="2 13" id="KW-0808">Transferase</keyword>
<dbReference type="GO" id="GO:0000049">
    <property type="term" value="F:tRNA binding"/>
    <property type="evidence" value="ECO:0007669"/>
    <property type="project" value="UniProtKB-UniRule"/>
</dbReference>
<dbReference type="HAMAP" id="MF_01262">
    <property type="entry name" value="CCA_bact_type2"/>
    <property type="match status" value="1"/>
</dbReference>
<dbReference type="PANTHER" id="PTHR47545">
    <property type="entry name" value="MULTIFUNCTIONAL CCA PROTEIN"/>
    <property type="match status" value="1"/>
</dbReference>
<feature type="binding site" evidence="13">
    <location>
        <position position="140"/>
    </location>
    <ligand>
        <name>ATP</name>
        <dbReference type="ChEBI" id="CHEBI:30616"/>
    </ligand>
</feature>
<evidence type="ECO:0000256" key="1">
    <source>
        <dbReference type="ARBA" id="ARBA00022596"/>
    </source>
</evidence>
<dbReference type="GO" id="GO:0160016">
    <property type="term" value="F:CCACCA tRNA nucleotidyltransferase activity"/>
    <property type="evidence" value="ECO:0007669"/>
    <property type="project" value="RHEA"/>
</dbReference>
<comment type="subunit">
    <text evidence="13">Monomer. Can also form homodimers and oligomers.</text>
</comment>
<dbReference type="GO" id="GO:0001680">
    <property type="term" value="P:tRNA 3'-terminal CCA addition"/>
    <property type="evidence" value="ECO:0007669"/>
    <property type="project" value="UniProtKB-UniRule"/>
</dbReference>
<keyword evidence="11 13" id="KW-0694">RNA-binding</keyword>
<dbReference type="InterPro" id="IPR043519">
    <property type="entry name" value="NT_sf"/>
</dbReference>
<feature type="binding site" evidence="13">
    <location>
        <position position="23"/>
    </location>
    <ligand>
        <name>Mg(2+)</name>
        <dbReference type="ChEBI" id="CHEBI:18420"/>
    </ligand>
</feature>
<dbReference type="HOGENOM" id="CLU_015961_1_1_6"/>
<dbReference type="GO" id="GO:0004112">
    <property type="term" value="F:cyclic-nucleotide phosphodiesterase activity"/>
    <property type="evidence" value="ECO:0007669"/>
    <property type="project" value="UniProtKB-UniRule"/>
</dbReference>
<comment type="similarity">
    <text evidence="13">Belongs to the tRNA nucleotidyltransferase/poly(A) polymerase family. Bacterial CCA-adding enzyme type 1 subfamily.</text>
</comment>
<feature type="binding site" evidence="13">
    <location>
        <position position="11"/>
    </location>
    <ligand>
        <name>CTP</name>
        <dbReference type="ChEBI" id="CHEBI:37563"/>
    </ligand>
</feature>
<dbReference type="CDD" id="cd05398">
    <property type="entry name" value="NT_ClassII-CCAase"/>
    <property type="match status" value="1"/>
</dbReference>
<feature type="binding site" evidence="13">
    <location>
        <position position="8"/>
    </location>
    <ligand>
        <name>CTP</name>
        <dbReference type="ChEBI" id="CHEBI:37563"/>
    </ligand>
</feature>
<dbReference type="InterPro" id="IPR006674">
    <property type="entry name" value="HD_domain"/>
</dbReference>
<feature type="binding site" evidence="13">
    <location>
        <position position="21"/>
    </location>
    <ligand>
        <name>Mg(2+)</name>
        <dbReference type="ChEBI" id="CHEBI:18420"/>
    </ligand>
</feature>
<evidence type="ECO:0000256" key="11">
    <source>
        <dbReference type="ARBA" id="ARBA00022884"/>
    </source>
</evidence>
<protein>
    <recommendedName>
        <fullName evidence="13">Multifunctional CCA protein</fullName>
    </recommendedName>
    <domain>
        <recommendedName>
            <fullName evidence="13">CCA-adding enzyme</fullName>
            <ecNumber evidence="13">2.7.7.72</ecNumber>
        </recommendedName>
        <alternativeName>
            <fullName evidence="13">CCA tRNA nucleotidyltransferase</fullName>
        </alternativeName>
        <alternativeName>
            <fullName evidence="13">tRNA CCA-pyrophosphorylase</fullName>
        </alternativeName>
        <alternativeName>
            <fullName evidence="13">tRNA adenylyl-/cytidylyl-transferase</fullName>
        </alternativeName>
        <alternativeName>
            <fullName evidence="13">tRNA nucleotidyltransferase</fullName>
        </alternativeName>
        <alternativeName>
            <fullName evidence="13">tRNA-NT</fullName>
        </alternativeName>
    </domain>
    <domain>
        <recommendedName>
            <fullName evidence="13">2'-nucleotidase</fullName>
            <ecNumber evidence="13">3.1.3.-</ecNumber>
        </recommendedName>
    </domain>
    <domain>
        <recommendedName>
            <fullName evidence="13">2',3'-cyclic phosphodiesterase</fullName>
            <ecNumber evidence="13">3.1.4.-</ecNumber>
        </recommendedName>
    </domain>
    <domain>
        <recommendedName>
            <fullName evidence="13">Phosphatase</fullName>
        </recommendedName>
    </domain>
</protein>
<evidence type="ECO:0000256" key="4">
    <source>
        <dbReference type="ARBA" id="ARBA00022695"/>
    </source>
</evidence>
<dbReference type="GO" id="GO:0000287">
    <property type="term" value="F:magnesium ion binding"/>
    <property type="evidence" value="ECO:0007669"/>
    <property type="project" value="UniProtKB-UniRule"/>
</dbReference>
<keyword evidence="4 13" id="KW-0548">Nucleotidyltransferase</keyword>
<feature type="binding site" evidence="13">
    <location>
        <position position="91"/>
    </location>
    <ligand>
        <name>CTP</name>
        <dbReference type="ChEBI" id="CHEBI:37563"/>
    </ligand>
</feature>
<feature type="domain" description="HD" evidence="14">
    <location>
        <begin position="228"/>
        <end position="329"/>
    </location>
</feature>
<evidence type="ECO:0000256" key="6">
    <source>
        <dbReference type="ARBA" id="ARBA00022741"/>
    </source>
</evidence>
<feature type="binding site" evidence="13">
    <location>
        <position position="8"/>
    </location>
    <ligand>
        <name>ATP</name>
        <dbReference type="ChEBI" id="CHEBI:30616"/>
    </ligand>
</feature>
<dbReference type="EC" id="3.1.3.-" evidence="13"/>
<keyword evidence="9 13" id="KW-0067">ATP-binding</keyword>
<dbReference type="FunFam" id="1.10.3090.10:FF:000001">
    <property type="entry name" value="Multifunctional CCA protein"/>
    <property type="match status" value="1"/>
</dbReference>
<dbReference type="GeneID" id="33939812"/>
<dbReference type="InterPro" id="IPR032828">
    <property type="entry name" value="PolyA_RNA-bd"/>
</dbReference>
<dbReference type="Pfam" id="PF01743">
    <property type="entry name" value="PolyA_pol"/>
    <property type="match status" value="1"/>
</dbReference>
<dbReference type="PIRSF" id="PIRSF000813">
    <property type="entry name" value="CCA_bact"/>
    <property type="match status" value="1"/>
</dbReference>
<dbReference type="HAMAP" id="MF_01261">
    <property type="entry name" value="CCA_bact_type1"/>
    <property type="match status" value="1"/>
</dbReference>
<accession>A0A076LJD0</accession>
<evidence type="ECO:0000313" key="16">
    <source>
        <dbReference type="Proteomes" id="UP000028681"/>
    </source>
</evidence>
<comment type="catalytic activity">
    <reaction evidence="13">
        <text>a tRNA with a 3' CCA end + 2 CTP + ATP = a tRNA with a 3' CCACCA end + 3 diphosphate</text>
        <dbReference type="Rhea" id="RHEA:76235"/>
        <dbReference type="Rhea" id="RHEA-COMP:10468"/>
        <dbReference type="Rhea" id="RHEA-COMP:18655"/>
        <dbReference type="ChEBI" id="CHEBI:30616"/>
        <dbReference type="ChEBI" id="CHEBI:33019"/>
        <dbReference type="ChEBI" id="CHEBI:37563"/>
        <dbReference type="ChEBI" id="CHEBI:83071"/>
        <dbReference type="ChEBI" id="CHEBI:195187"/>
    </reaction>
</comment>
<comment type="domain">
    <text evidence="13">Comprises two domains: an N-terminal domain containing the nucleotidyltransferase activity and a C-terminal HD domain associated with both phosphodiesterase and phosphatase activities.</text>
</comment>
<feature type="binding site" evidence="13">
    <location>
        <position position="137"/>
    </location>
    <ligand>
        <name>CTP</name>
        <dbReference type="ChEBI" id="CHEBI:37563"/>
    </ligand>
</feature>
<feature type="binding site" evidence="13">
    <location>
        <position position="140"/>
    </location>
    <ligand>
        <name>CTP</name>
        <dbReference type="ChEBI" id="CHEBI:37563"/>
    </ligand>
</feature>
<dbReference type="RefSeq" id="WP_034162830.1">
    <property type="nucleotide sequence ID" value="NZ_CP006664.1"/>
</dbReference>
<evidence type="ECO:0000256" key="13">
    <source>
        <dbReference type="HAMAP-Rule" id="MF_01261"/>
    </source>
</evidence>
<evidence type="ECO:0000256" key="12">
    <source>
        <dbReference type="ARBA" id="ARBA00023268"/>
    </source>
</evidence>
<dbReference type="Gene3D" id="1.10.3090.10">
    <property type="entry name" value="cca-adding enzyme, domain 2"/>
    <property type="match status" value="1"/>
</dbReference>
<dbReference type="Pfam" id="PF12627">
    <property type="entry name" value="PolyA_pol_RNAbd"/>
    <property type="match status" value="1"/>
</dbReference>
<dbReference type="GO" id="GO:0042245">
    <property type="term" value="P:RNA repair"/>
    <property type="evidence" value="ECO:0007669"/>
    <property type="project" value="UniProtKB-KW"/>
</dbReference>
<dbReference type="EC" id="3.1.4.-" evidence="13"/>
<dbReference type="GO" id="GO:0005524">
    <property type="term" value="F:ATP binding"/>
    <property type="evidence" value="ECO:0007669"/>
    <property type="project" value="UniProtKB-UniRule"/>
</dbReference>
<dbReference type="Gene3D" id="3.30.460.10">
    <property type="entry name" value="Beta Polymerase, domain 2"/>
    <property type="match status" value="1"/>
</dbReference>
<evidence type="ECO:0000256" key="10">
    <source>
        <dbReference type="ARBA" id="ARBA00022842"/>
    </source>
</evidence>
<evidence type="ECO:0000256" key="3">
    <source>
        <dbReference type="ARBA" id="ARBA00022694"/>
    </source>
</evidence>
<dbReference type="EC" id="2.7.7.72" evidence="13"/>
<dbReference type="GO" id="GO:0016791">
    <property type="term" value="F:phosphatase activity"/>
    <property type="evidence" value="ECO:0007669"/>
    <property type="project" value="UniProtKB-UniRule"/>
</dbReference>
<keyword evidence="7 13" id="KW-0692">RNA repair</keyword>
<comment type="cofactor">
    <cofactor evidence="13">
        <name>Ni(2+)</name>
        <dbReference type="ChEBI" id="CHEBI:49786"/>
    </cofactor>
    <text evidence="13">Nickel for phosphatase activity.</text>
</comment>
<dbReference type="PANTHER" id="PTHR47545:SF1">
    <property type="entry name" value="MULTIFUNCTIONAL CCA PROTEIN"/>
    <property type="match status" value="1"/>
</dbReference>
<keyword evidence="3 13" id="KW-0819">tRNA processing</keyword>
<dbReference type="Proteomes" id="UP000028681">
    <property type="component" value="Chromosome"/>
</dbReference>
<keyword evidence="8 13" id="KW-0378">Hydrolase</keyword>
<dbReference type="CDD" id="cd00077">
    <property type="entry name" value="HDc"/>
    <property type="match status" value="1"/>
</dbReference>